<comment type="similarity">
    <text evidence="1">Belongs to the glycosyltransferase 2 family.</text>
</comment>
<dbReference type="Pfam" id="PF13641">
    <property type="entry name" value="Glyco_tranf_2_3"/>
    <property type="match status" value="1"/>
</dbReference>
<dbReference type="InterPro" id="IPR029044">
    <property type="entry name" value="Nucleotide-diphossugar_trans"/>
</dbReference>
<accession>A0A0L1MK45</accession>
<dbReference type="PATRIC" id="fig|317.197.peg.333"/>
<reference evidence="4 5" key="1">
    <citation type="submission" date="2015-06" db="EMBL/GenBank/DDBJ databases">
        <authorList>
            <person name="Hoefler B.C."/>
            <person name="Straight P.D."/>
        </authorList>
    </citation>
    <scope>NUCLEOTIDE SEQUENCE [LARGE SCALE GENOMIC DNA]</scope>
    <source>
        <strain evidence="4 5">Riq4</strain>
    </source>
</reference>
<dbReference type="PANTHER" id="PTHR43685">
    <property type="entry name" value="GLYCOSYLTRANSFERASE"/>
    <property type="match status" value="1"/>
</dbReference>
<dbReference type="SUPFAM" id="SSF53448">
    <property type="entry name" value="Nucleotide-diphospho-sugar transferases"/>
    <property type="match status" value="1"/>
</dbReference>
<evidence type="ECO:0000256" key="1">
    <source>
        <dbReference type="ARBA" id="ARBA00006739"/>
    </source>
</evidence>
<dbReference type="OrthoDB" id="9802649at2"/>
<dbReference type="AlphaFoldDB" id="A0A0L1MK45"/>
<keyword evidence="2" id="KW-0328">Glycosyltransferase</keyword>
<keyword evidence="3 4" id="KW-0808">Transferase</keyword>
<sequence length="307" mass="34572">MPVKNPKVAVLLAAYNGMQWIEEQLASILDQSAVDVTVYISIDPSTDGTETWCAAYAAEHSEVLVLPAAGSFGGASRNFFRLIRDVDLEGYDFVAFADQDDVWHSDKLQRATQAIHARHVDAYSSNVTAFWADGRTQLLDKAQPQAAWDFLFEAAGPGCTYVMSRKMMVSLKASILANWADLQGVSLHDWYCYAFARSHGFKWFIDPQPSMQYRQHERNQVGANTGINPLIARYKTIHDGWWFSQVRIIACLVGLGADAFVQQWLSLGRRQLLKLSVSAWKCRRRTRDKVFFFCICCATAVIGKKAR</sequence>
<protein>
    <submittedName>
        <fullName evidence="4">Glycosyl transferase</fullName>
    </submittedName>
</protein>
<dbReference type="Proteomes" id="UP000036955">
    <property type="component" value="Unassembled WGS sequence"/>
</dbReference>
<evidence type="ECO:0000313" key="5">
    <source>
        <dbReference type="Proteomes" id="UP000036955"/>
    </source>
</evidence>
<organism evidence="4 5">
    <name type="scientific">Pseudomonas syringae</name>
    <dbReference type="NCBI Taxonomy" id="317"/>
    <lineage>
        <taxon>Bacteria</taxon>
        <taxon>Pseudomonadati</taxon>
        <taxon>Pseudomonadota</taxon>
        <taxon>Gammaproteobacteria</taxon>
        <taxon>Pseudomonadales</taxon>
        <taxon>Pseudomonadaceae</taxon>
        <taxon>Pseudomonas</taxon>
    </lineage>
</organism>
<evidence type="ECO:0000256" key="2">
    <source>
        <dbReference type="ARBA" id="ARBA00022676"/>
    </source>
</evidence>
<gene>
    <name evidence="4" type="ORF">ACS77_06225</name>
</gene>
<dbReference type="PANTHER" id="PTHR43685:SF5">
    <property type="entry name" value="GLYCOSYLTRANSFERASE EPSE-RELATED"/>
    <property type="match status" value="1"/>
</dbReference>
<dbReference type="EMBL" id="LFQK01000010">
    <property type="protein sequence ID" value="KNH28855.1"/>
    <property type="molecule type" value="Genomic_DNA"/>
</dbReference>
<dbReference type="InterPro" id="IPR050834">
    <property type="entry name" value="Glycosyltransf_2"/>
</dbReference>
<dbReference type="Gene3D" id="3.90.550.10">
    <property type="entry name" value="Spore Coat Polysaccharide Biosynthesis Protein SpsA, Chain A"/>
    <property type="match status" value="1"/>
</dbReference>
<comment type="caution">
    <text evidence="4">The sequence shown here is derived from an EMBL/GenBank/DDBJ whole genome shotgun (WGS) entry which is preliminary data.</text>
</comment>
<name>A0A0L1MK45_PSESX</name>
<proteinExistence type="inferred from homology"/>
<dbReference type="GO" id="GO:0016757">
    <property type="term" value="F:glycosyltransferase activity"/>
    <property type="evidence" value="ECO:0007669"/>
    <property type="project" value="UniProtKB-KW"/>
</dbReference>
<evidence type="ECO:0000256" key="3">
    <source>
        <dbReference type="ARBA" id="ARBA00022679"/>
    </source>
</evidence>
<evidence type="ECO:0000313" key="4">
    <source>
        <dbReference type="EMBL" id="KNH28855.1"/>
    </source>
</evidence>